<reference evidence="2 3" key="1">
    <citation type="submission" date="2019-11" db="EMBL/GenBank/DDBJ databases">
        <title>Type strains purchased from KCTC, JCM and DSMZ.</title>
        <authorList>
            <person name="Lu H."/>
        </authorList>
    </citation>
    <scope>NUCLEOTIDE SEQUENCE [LARGE SCALE GENOMIC DNA]</scope>
    <source>
        <strain evidence="2 3">KCTC 22382</strain>
    </source>
</reference>
<dbReference type="EMBL" id="WNKY01000036">
    <property type="protein sequence ID" value="MTV40565.1"/>
    <property type="molecule type" value="Genomic_DNA"/>
</dbReference>
<accession>A0A6L6PQV1</accession>
<keyword evidence="3" id="KW-1185">Reference proteome</keyword>
<proteinExistence type="predicted"/>
<dbReference type="Proteomes" id="UP000475582">
    <property type="component" value="Unassembled WGS sequence"/>
</dbReference>
<comment type="caution">
    <text evidence="2">The sequence shown here is derived from an EMBL/GenBank/DDBJ whole genome shotgun (WGS) entry which is preliminary data.</text>
</comment>
<evidence type="ECO:0000259" key="1">
    <source>
        <dbReference type="Pfam" id="PF09204"/>
    </source>
</evidence>
<evidence type="ECO:0000313" key="2">
    <source>
        <dbReference type="EMBL" id="MTV40565.1"/>
    </source>
</evidence>
<protein>
    <recommendedName>
        <fullName evidence="1">Colicin D immunity protein domain-containing protein</fullName>
    </recommendedName>
</protein>
<feature type="domain" description="Colicin D immunity protein" evidence="1">
    <location>
        <begin position="19"/>
        <end position="100"/>
    </location>
</feature>
<dbReference type="GO" id="GO:0015643">
    <property type="term" value="F:toxic substance binding"/>
    <property type="evidence" value="ECO:0007669"/>
    <property type="project" value="InterPro"/>
</dbReference>
<dbReference type="AlphaFoldDB" id="A0A6L6PQV1"/>
<dbReference type="InterPro" id="IPR015287">
    <property type="entry name" value="Colicin_D_immunity_dom"/>
</dbReference>
<gene>
    <name evidence="2" type="ORF">GM676_23685</name>
</gene>
<dbReference type="GO" id="GO:0030153">
    <property type="term" value="P:bacteriocin immunity"/>
    <property type="evidence" value="ECO:0007669"/>
    <property type="project" value="InterPro"/>
</dbReference>
<evidence type="ECO:0000313" key="3">
    <source>
        <dbReference type="Proteomes" id="UP000475582"/>
    </source>
</evidence>
<dbReference type="OrthoDB" id="8781509at2"/>
<organism evidence="2 3">
    <name type="scientific">Duganella radicis</name>
    <dbReference type="NCBI Taxonomy" id="551988"/>
    <lineage>
        <taxon>Bacteria</taxon>
        <taxon>Pseudomonadati</taxon>
        <taxon>Pseudomonadota</taxon>
        <taxon>Betaproteobacteria</taxon>
        <taxon>Burkholderiales</taxon>
        <taxon>Oxalobacteraceae</taxon>
        <taxon>Telluria group</taxon>
        <taxon>Duganella</taxon>
    </lineage>
</organism>
<name>A0A6L6PQV1_9BURK</name>
<sequence>MSNQKSDWRERIMRTAFDKFSYLIGLFLRQQLSAQEFSGTFINQFLDEKEPLPEPLFLLLDELFGDADSFTTDQGLLAENPGFYLDEKGLEAKTRDILRRMQMWHTRSQDAVEAMRQFEKIEGVEEQQILDWIAEGRT</sequence>
<dbReference type="Pfam" id="PF09204">
    <property type="entry name" value="Colicin_immun"/>
    <property type="match status" value="1"/>
</dbReference>